<evidence type="ECO:0000259" key="2">
    <source>
        <dbReference type="PROSITE" id="PS50127"/>
    </source>
</evidence>
<name>A0A1J4KN60_9EUKA</name>
<feature type="domain" description="UBC core" evidence="2">
    <location>
        <begin position="654"/>
        <end position="800"/>
    </location>
</feature>
<dbReference type="Pfam" id="PF00179">
    <property type="entry name" value="UQ_con"/>
    <property type="match status" value="1"/>
</dbReference>
<dbReference type="InterPro" id="IPR016135">
    <property type="entry name" value="UBQ-conjugating_enzyme/RWD"/>
</dbReference>
<evidence type="ECO:0000313" key="4">
    <source>
        <dbReference type="Proteomes" id="UP000179807"/>
    </source>
</evidence>
<dbReference type="SUPFAM" id="SSF53300">
    <property type="entry name" value="vWA-like"/>
    <property type="match status" value="1"/>
</dbReference>
<dbReference type="RefSeq" id="XP_068365690.1">
    <property type="nucleotide sequence ID" value="XM_068491369.1"/>
</dbReference>
<dbReference type="GeneID" id="94826073"/>
<reference evidence="3" key="1">
    <citation type="submission" date="2016-10" db="EMBL/GenBank/DDBJ databases">
        <authorList>
            <person name="Benchimol M."/>
            <person name="Almeida L.G."/>
            <person name="Vasconcelos A.T."/>
            <person name="Perreira-Neves A."/>
            <person name="Rosa I.A."/>
            <person name="Tasca T."/>
            <person name="Bogo M.R."/>
            <person name="de Souza W."/>
        </authorList>
    </citation>
    <scope>NUCLEOTIDE SEQUENCE [LARGE SCALE GENOMIC DNA]</scope>
    <source>
        <strain evidence="3">K</strain>
    </source>
</reference>
<keyword evidence="4" id="KW-1185">Reference proteome</keyword>
<accession>A0A1J4KN60</accession>
<comment type="caution">
    <text evidence="3">The sequence shown here is derived from an EMBL/GenBank/DDBJ whole genome shotgun (WGS) entry which is preliminary data.</text>
</comment>
<dbReference type="AlphaFoldDB" id="A0A1J4KN60"/>
<dbReference type="InterPro" id="IPR000608">
    <property type="entry name" value="UBC"/>
</dbReference>
<dbReference type="InterPro" id="IPR036465">
    <property type="entry name" value="vWFA_dom_sf"/>
</dbReference>
<dbReference type="Proteomes" id="UP000179807">
    <property type="component" value="Unassembled WGS sequence"/>
</dbReference>
<dbReference type="EMBL" id="MLAK01000560">
    <property type="protein sequence ID" value="OHT12554.1"/>
    <property type="molecule type" value="Genomic_DNA"/>
</dbReference>
<dbReference type="PROSITE" id="PS50127">
    <property type="entry name" value="UBC_2"/>
    <property type="match status" value="1"/>
</dbReference>
<sequence>MASQMKKFLYQIDTSKEIYNIDIQESETVGDVIERLNKIHKRTNLKYVMVDGSYIDFDDEVFDFLDDNTIFSIFGSCFEFELYSNLSIMSMIHEITFEIDCFQSPNQSIKDIALKKLFENSNINKEKYDIDFYWAGGVPFDKYSISQYFTNFKPTKNVLYVVLSPKIESIDKKSQIEILKGFNLDLSSLSNIACLLKYFELNGEKTTKFIYSLSTLTNFAPLILHIFNFINEKTSNTEFKQLISLLQTVFRGMHPESTPENIFQFIPQCCHFLCSTYTSNESIIIEFNNSFLYLPDFNGKRSIFRVWETPSHSTLFSGNTDFHVFSTNSIIMATPPQFAKNGLLFVKRNGLNNIFLNPITHETISQPFTNTFCRVKNAKVLKIPILPKFVNQLFIILVDKSAHVNEKNHFLSFIELERALLRFYTNHSFRYKASTLQGMMTYGVRSLVTAPFFTVNEEFGTQVDRSSAGGKSDIFSAISDAIDYINTFNGDEAGIIYADATLRILLITTGYNETGNILYEEIKEKLHQNEVVLDSFIMNKNAPDVKIINKLSHYTGGCSLLIENKEFGEKAIDQEAFLNITLRPTPMFGNDDNSEFDKSFPNKMIIDGNKKASLVSVDESFEKSSNQTPENESEAENENPLEGIKISLPNANMNTNRRILQEFRYTESIKNCNIRVYLDSQNISQWRIFMKAPVKANLNEKWFYLSIHFPTDYPRKPPLFKFISVPYHVNISREGRICLNYLDKEYNPSLCIFYLILCIRELLVSPNYDDPIDGEHGNLYKNDKVKFMEMVKLSANNGKDTFEEWLDELRL</sequence>
<dbReference type="SMART" id="SM00212">
    <property type="entry name" value="UBCc"/>
    <property type="match status" value="1"/>
</dbReference>
<evidence type="ECO:0000256" key="1">
    <source>
        <dbReference type="SAM" id="MobiDB-lite"/>
    </source>
</evidence>
<dbReference type="CDD" id="cd00195">
    <property type="entry name" value="UBCc_UEV"/>
    <property type="match status" value="1"/>
</dbReference>
<dbReference type="OrthoDB" id="9978460at2759"/>
<evidence type="ECO:0000313" key="3">
    <source>
        <dbReference type="EMBL" id="OHT12554.1"/>
    </source>
</evidence>
<proteinExistence type="predicted"/>
<feature type="region of interest" description="Disordered" evidence="1">
    <location>
        <begin position="618"/>
        <end position="642"/>
    </location>
</feature>
<protein>
    <recommendedName>
        <fullName evidence="2">UBC core domain-containing protein</fullName>
    </recommendedName>
</protein>
<dbReference type="Gene3D" id="3.10.110.10">
    <property type="entry name" value="Ubiquitin Conjugating Enzyme"/>
    <property type="match status" value="1"/>
</dbReference>
<organism evidence="3 4">
    <name type="scientific">Tritrichomonas foetus</name>
    <dbReference type="NCBI Taxonomy" id="1144522"/>
    <lineage>
        <taxon>Eukaryota</taxon>
        <taxon>Metamonada</taxon>
        <taxon>Parabasalia</taxon>
        <taxon>Tritrichomonadida</taxon>
        <taxon>Tritrichomonadidae</taxon>
        <taxon>Tritrichomonas</taxon>
    </lineage>
</organism>
<dbReference type="VEuPathDB" id="TrichDB:TRFO_03552"/>
<dbReference type="SUPFAM" id="SSF54495">
    <property type="entry name" value="UBC-like"/>
    <property type="match status" value="1"/>
</dbReference>
<dbReference type="PANTHER" id="PTHR24068">
    <property type="entry name" value="UBIQUITIN-CONJUGATING ENZYME E2"/>
    <property type="match status" value="1"/>
</dbReference>
<gene>
    <name evidence="3" type="ORF">TRFO_03552</name>
</gene>